<organism evidence="2">
    <name type="scientific">Cacopsylla melanoneura</name>
    <dbReference type="NCBI Taxonomy" id="428564"/>
    <lineage>
        <taxon>Eukaryota</taxon>
        <taxon>Metazoa</taxon>
        <taxon>Ecdysozoa</taxon>
        <taxon>Arthropoda</taxon>
        <taxon>Hexapoda</taxon>
        <taxon>Insecta</taxon>
        <taxon>Pterygota</taxon>
        <taxon>Neoptera</taxon>
        <taxon>Paraneoptera</taxon>
        <taxon>Hemiptera</taxon>
        <taxon>Sternorrhyncha</taxon>
        <taxon>Psylloidea</taxon>
        <taxon>Psyllidae</taxon>
        <taxon>Psyllinae</taxon>
        <taxon>Cacopsylla</taxon>
    </lineage>
</organism>
<proteinExistence type="predicted"/>
<name>A0A8D8PP57_9HEMI</name>
<feature type="transmembrane region" description="Helical" evidence="1">
    <location>
        <begin position="216"/>
        <end position="241"/>
    </location>
</feature>
<evidence type="ECO:0000256" key="1">
    <source>
        <dbReference type="SAM" id="Phobius"/>
    </source>
</evidence>
<sequence length="248" mass="28587">MHIFPEQTCQGSGLHDHALVKPVREDQVLFRVEIGPVRHVLVKLPLVVTAGLKDSVHATNELVEHTVISLDHLFFSYRPILIHQLISRVIGCIVQQPTNTLVHHLTQSGAILFPVVSFNQMDANFRLHLVPHKVLIPKNCRARRHVWSTRLRHSFSRQIEMRIHCGGILVRFAPSRGSSVNVRCQVFGHMWVVIVGLRMFAIVFIFFFLIPLLMWAWFFFQFSTMVFRVVISIFIPFNCIIRRTLGVA</sequence>
<protein>
    <submittedName>
        <fullName evidence="2">Uncharacterized protein</fullName>
    </submittedName>
</protein>
<accession>A0A8D8PP57</accession>
<reference evidence="2" key="1">
    <citation type="submission" date="2021-05" db="EMBL/GenBank/DDBJ databases">
        <authorList>
            <person name="Alioto T."/>
            <person name="Alioto T."/>
            <person name="Gomez Garrido J."/>
        </authorList>
    </citation>
    <scope>NUCLEOTIDE SEQUENCE</scope>
</reference>
<keyword evidence="1" id="KW-1133">Transmembrane helix</keyword>
<dbReference type="EMBL" id="HBUF01013599">
    <property type="protein sequence ID" value="CAG6608919.1"/>
    <property type="molecule type" value="Transcribed_RNA"/>
</dbReference>
<evidence type="ECO:0000313" key="2">
    <source>
        <dbReference type="EMBL" id="CAG6608919.1"/>
    </source>
</evidence>
<feature type="transmembrane region" description="Helical" evidence="1">
    <location>
        <begin position="186"/>
        <end position="210"/>
    </location>
</feature>
<keyword evidence="1" id="KW-0472">Membrane</keyword>
<dbReference type="AlphaFoldDB" id="A0A8D8PP57"/>
<dbReference type="EMBL" id="HBUF01374070">
    <property type="protein sequence ID" value="CAG6727444.1"/>
    <property type="molecule type" value="Transcribed_RNA"/>
</dbReference>
<keyword evidence="1" id="KW-0812">Transmembrane</keyword>